<dbReference type="SUPFAM" id="SSF53383">
    <property type="entry name" value="PLP-dependent transferases"/>
    <property type="match status" value="1"/>
</dbReference>
<dbReference type="AlphaFoldDB" id="C5L3H8"/>
<organism evidence="3">
    <name type="scientific">Perkinsus marinus (strain ATCC 50983 / TXsc)</name>
    <dbReference type="NCBI Taxonomy" id="423536"/>
    <lineage>
        <taxon>Eukaryota</taxon>
        <taxon>Sar</taxon>
        <taxon>Alveolata</taxon>
        <taxon>Perkinsozoa</taxon>
        <taxon>Perkinsea</taxon>
        <taxon>Perkinsida</taxon>
        <taxon>Perkinsidae</taxon>
        <taxon>Perkinsus</taxon>
    </lineage>
</organism>
<dbReference type="PANTHER" id="PTHR14237">
    <property type="entry name" value="MOLYBDOPTERIN COFACTOR SULFURASE MOSC"/>
    <property type="match status" value="1"/>
</dbReference>
<dbReference type="InterPro" id="IPR015422">
    <property type="entry name" value="PyrdxlP-dep_Trfase_small"/>
</dbReference>
<dbReference type="Gene3D" id="3.40.640.10">
    <property type="entry name" value="Type I PLP-dependent aspartate aminotransferase-like (Major domain)"/>
    <property type="match status" value="1"/>
</dbReference>
<reference evidence="2 3" key="1">
    <citation type="submission" date="2008-07" db="EMBL/GenBank/DDBJ databases">
        <authorList>
            <person name="El-Sayed N."/>
            <person name="Caler E."/>
            <person name="Inman J."/>
            <person name="Amedeo P."/>
            <person name="Hass B."/>
            <person name="Wortman J."/>
        </authorList>
    </citation>
    <scope>NUCLEOTIDE SEQUENCE [LARGE SCALE GENOMIC DNA]</scope>
    <source>
        <strain evidence="3">ATCC 50983 / TXsc</strain>
    </source>
</reference>
<dbReference type="InParanoid" id="C5L3H8"/>
<dbReference type="InterPro" id="IPR015421">
    <property type="entry name" value="PyrdxlP-dep_Trfase_major"/>
</dbReference>
<dbReference type="InterPro" id="IPR015424">
    <property type="entry name" value="PyrdxlP-dep_Trfase"/>
</dbReference>
<dbReference type="Pfam" id="PF00266">
    <property type="entry name" value="Aminotran_5"/>
    <property type="match status" value="1"/>
</dbReference>
<evidence type="ECO:0000313" key="2">
    <source>
        <dbReference type="EMBL" id="EER08557.1"/>
    </source>
</evidence>
<dbReference type="InterPro" id="IPR000192">
    <property type="entry name" value="Aminotrans_V_dom"/>
</dbReference>
<sequence>MSTELTTKPHGYHPILSTAYQLWPFLIKNREFSQKASRVLRSDQLPRLLMASPMHYLDWGGGAPLSVECAEAMALRMCDPRPLLNPHTGFGESPVIVQNMRRLVLEFFGASQDSHILIWTSGATQSLHIVGEHFLLNETSALVYSLESHTSVLGLRTIAKGPVGVASIENSLDIQWFRGHPPDPIYHGLYVLTGECNLSGAQLEDLPATVRRLRQAGYTVMLDAAKLACTPGGLNLAEVEADFVAVSLYKIFGAPTGLGALIVRVGSISKLTSSFATGLSYFGGGSVDAVSANSGFCIRSVNIVKALERGSINWLAITQQLPAALATFPKRRSWPFLSRHVGALIELLYSELKSSYHANGTPLCRVIAGNHGTTPRRQGPTLAAVYQWLDGSPIPFDLVQRSAHARGLLVRAGCCCNVGACQRWLHLTDADIKRNYESGRICGGVDDPAPSGFVRVGLGYMSTTSDVYAWVTFVRETFLDKTSLCVESPKLVNGVVSDSGVETATVCSISVYPLKGAAALVDASGSPITRWGLSCLHGGLLLDRQFVPLDPDGRVIHSKSSKYGPKLRAIATVLDPSRKCLWLRLDAELGPLLAPLTSLCQWELGENLLSYQGLVVGTSQAISLAEFSQRALGPGCTICPAEGVGSKDMLIVSKSSLEAAAFKTNTVMEPVIFRANLIIEAGEVPLVVQRHCVRCMAIGRSALTALASTTEDVKGPVMGIVVKAVQGGPSGVVEISVGDTICARCHT</sequence>
<feature type="domain" description="Aminotransferase class V" evidence="1">
    <location>
        <begin position="95"/>
        <end position="355"/>
    </location>
</feature>
<dbReference type="RefSeq" id="XP_002776741.1">
    <property type="nucleotide sequence ID" value="XM_002776695.1"/>
</dbReference>
<dbReference type="EMBL" id="GG678922">
    <property type="protein sequence ID" value="EER08557.1"/>
    <property type="molecule type" value="Genomic_DNA"/>
</dbReference>
<dbReference type="OMA" id="STAYQLW"/>
<name>C5L3H8_PERM5</name>
<keyword evidence="3" id="KW-1185">Reference proteome</keyword>
<evidence type="ECO:0000313" key="3">
    <source>
        <dbReference type="Proteomes" id="UP000007800"/>
    </source>
</evidence>
<dbReference type="PANTHER" id="PTHR14237:SF80">
    <property type="entry name" value="MOLYBDENUM COFACTOR SULFURASE"/>
    <property type="match status" value="1"/>
</dbReference>
<accession>C5L3H8</accession>
<dbReference type="Gene3D" id="3.90.1150.10">
    <property type="entry name" value="Aspartate Aminotransferase, domain 1"/>
    <property type="match status" value="1"/>
</dbReference>
<dbReference type="OrthoDB" id="10264306at2759"/>
<gene>
    <name evidence="2" type="ORF">Pmar_PMAR017610</name>
</gene>
<dbReference type="Proteomes" id="UP000007800">
    <property type="component" value="Unassembled WGS sequence"/>
</dbReference>
<dbReference type="GeneID" id="9042169"/>
<protein>
    <submittedName>
        <fullName evidence="2">Molybdenum cofactor sulfurase, putative</fullName>
    </submittedName>
</protein>
<evidence type="ECO:0000259" key="1">
    <source>
        <dbReference type="Pfam" id="PF00266"/>
    </source>
</evidence>
<proteinExistence type="predicted"/>